<gene>
    <name evidence="2" type="ORF">CHR53_15160</name>
</gene>
<reference evidence="2 3" key="1">
    <citation type="submission" date="2017-07" db="EMBL/GenBank/DDBJ databases">
        <title>The complete genome sequence of Bacillus mesonae strain H20-5, an efficient strain improving plant abiotic stress resistance.</title>
        <authorList>
            <person name="Kim S.Y."/>
            <person name="Song H."/>
            <person name="Sang M.K."/>
            <person name="Weon H.-Y."/>
            <person name="Song J."/>
        </authorList>
    </citation>
    <scope>NUCLEOTIDE SEQUENCE [LARGE SCALE GENOMIC DNA]</scope>
    <source>
        <strain evidence="2 3">H20-5</strain>
    </source>
</reference>
<feature type="transmembrane region" description="Helical" evidence="1">
    <location>
        <begin position="6"/>
        <end position="26"/>
    </location>
</feature>
<dbReference type="PROSITE" id="PS51257">
    <property type="entry name" value="PROKAR_LIPOPROTEIN"/>
    <property type="match status" value="1"/>
</dbReference>
<evidence type="ECO:0000313" key="3">
    <source>
        <dbReference type="Proteomes" id="UP000282892"/>
    </source>
</evidence>
<evidence type="ECO:0000256" key="1">
    <source>
        <dbReference type="SAM" id="Phobius"/>
    </source>
</evidence>
<dbReference type="AlphaFoldDB" id="A0A3Q9QZL4"/>
<dbReference type="Proteomes" id="UP000282892">
    <property type="component" value="Chromosome"/>
</dbReference>
<keyword evidence="3" id="KW-1185">Reference proteome</keyword>
<name>A0A3Q9QZL4_9BACI</name>
<accession>A0A3Q9QZL4</accession>
<keyword evidence="1" id="KW-1133">Transmembrane helix</keyword>
<sequence>MELESMKYKFIFVFSTIFLSMILLGCQQNSTDNPKKPYNSEEAIKNGDIVDVHGKISNLDKFKQFIKNVNDGVKDKVRITLYTKEGDPIFYNLDYNGKKIKYTFDDSQDSYGGAGMAGIENATCTNIESTNSENGVEYHLRKCSPDVVNTFILRVPE</sequence>
<dbReference type="KEGG" id="nmk:CHR53_15160"/>
<dbReference type="EMBL" id="CP022572">
    <property type="protein sequence ID" value="AZU62508.1"/>
    <property type="molecule type" value="Genomic_DNA"/>
</dbReference>
<protein>
    <submittedName>
        <fullName evidence="2">DUF4362 domain-containing protein</fullName>
    </submittedName>
</protein>
<evidence type="ECO:0000313" key="2">
    <source>
        <dbReference type="EMBL" id="AZU62508.1"/>
    </source>
</evidence>
<keyword evidence="1" id="KW-0812">Transmembrane</keyword>
<dbReference type="OrthoDB" id="1912370at2"/>
<dbReference type="Pfam" id="PF14275">
    <property type="entry name" value="DUF4362"/>
    <property type="match status" value="1"/>
</dbReference>
<organism evidence="2 3">
    <name type="scientific">Neobacillus mesonae</name>
    <dbReference type="NCBI Taxonomy" id="1193713"/>
    <lineage>
        <taxon>Bacteria</taxon>
        <taxon>Bacillati</taxon>
        <taxon>Bacillota</taxon>
        <taxon>Bacilli</taxon>
        <taxon>Bacillales</taxon>
        <taxon>Bacillaceae</taxon>
        <taxon>Neobacillus</taxon>
    </lineage>
</organism>
<proteinExistence type="predicted"/>
<keyword evidence="1" id="KW-0472">Membrane</keyword>
<dbReference type="InterPro" id="IPR025372">
    <property type="entry name" value="DUF4362"/>
</dbReference>